<accession>A0A6J1CLJ4</accession>
<name>A0A6J1CLJ4_MOMCH</name>
<dbReference type="Pfam" id="PF00582">
    <property type="entry name" value="Usp"/>
    <property type="match status" value="1"/>
</dbReference>
<dbReference type="PANTHER" id="PTHR47382:SF3">
    <property type="entry name" value="ADENINE NUCLEOTIDE ALPHA HYDROLASES-LIKE SUPERFAMILY PROTEIN"/>
    <property type="match status" value="1"/>
</dbReference>
<dbReference type="InterPro" id="IPR014729">
    <property type="entry name" value="Rossmann-like_a/b/a_fold"/>
</dbReference>
<dbReference type="CDD" id="cd01989">
    <property type="entry name" value="USP_STK_Ubox_N"/>
    <property type="match status" value="1"/>
</dbReference>
<feature type="domain" description="UspA" evidence="1">
    <location>
        <begin position="86"/>
        <end position="222"/>
    </location>
</feature>
<sequence length="285" mass="32760">MMGGGIYSDDQGSTRKHYFGSENFQFDRSLSENEEGGSSELFEIELGIEVRSNRKQEDDCECEFEGSWFSFDFRKSNHCVYVGIGDNIDSSMDALKWTLNFAVLPSTVVYLLHIFPEIRFVPSPLGMLPKSQVSPRLVERHMAEERAKRTEFLRKFVDTCSAAEFEQVKVEAVMIESDMVAKAILDLISIFQIRKLILGSTKTRRKWRSKRGALARQVLQNAGEFCDVKIICEGKEATYQMIESSSSSSSNILSPNISDNENFDIKRMQKKYRHNSFFWCRCFGY</sequence>
<dbReference type="OrthoDB" id="1654852at2759"/>
<dbReference type="SUPFAM" id="SSF52402">
    <property type="entry name" value="Adenine nucleotide alpha hydrolases-like"/>
    <property type="match status" value="1"/>
</dbReference>
<organism evidence="2 3">
    <name type="scientific">Momordica charantia</name>
    <name type="common">Bitter gourd</name>
    <name type="synonym">Balsam pear</name>
    <dbReference type="NCBI Taxonomy" id="3673"/>
    <lineage>
        <taxon>Eukaryota</taxon>
        <taxon>Viridiplantae</taxon>
        <taxon>Streptophyta</taxon>
        <taxon>Embryophyta</taxon>
        <taxon>Tracheophyta</taxon>
        <taxon>Spermatophyta</taxon>
        <taxon>Magnoliopsida</taxon>
        <taxon>eudicotyledons</taxon>
        <taxon>Gunneridae</taxon>
        <taxon>Pentapetalae</taxon>
        <taxon>rosids</taxon>
        <taxon>fabids</taxon>
        <taxon>Cucurbitales</taxon>
        <taxon>Cucurbitaceae</taxon>
        <taxon>Momordiceae</taxon>
        <taxon>Momordica</taxon>
    </lineage>
</organism>
<dbReference type="Proteomes" id="UP000504603">
    <property type="component" value="Unplaced"/>
</dbReference>
<reference evidence="3" key="1">
    <citation type="submission" date="2025-08" db="UniProtKB">
        <authorList>
            <consortium name="RefSeq"/>
        </authorList>
    </citation>
    <scope>IDENTIFICATION</scope>
    <source>
        <strain evidence="3">OHB3-1</strain>
    </source>
</reference>
<dbReference type="InterPro" id="IPR006016">
    <property type="entry name" value="UspA"/>
</dbReference>
<keyword evidence="2" id="KW-1185">Reference proteome</keyword>
<protein>
    <submittedName>
        <fullName evidence="3">Uncharacterized protein LOC111012574 isoform X1</fullName>
    </submittedName>
</protein>
<dbReference type="RefSeq" id="XP_022142444.1">
    <property type="nucleotide sequence ID" value="XM_022286752.1"/>
</dbReference>
<dbReference type="AlphaFoldDB" id="A0A6J1CLJ4"/>
<evidence type="ECO:0000313" key="2">
    <source>
        <dbReference type="Proteomes" id="UP000504603"/>
    </source>
</evidence>
<evidence type="ECO:0000313" key="3">
    <source>
        <dbReference type="RefSeq" id="XP_022142444.1"/>
    </source>
</evidence>
<proteinExistence type="predicted"/>
<gene>
    <name evidence="3" type="primary">LOC111012574</name>
</gene>
<dbReference type="Gene3D" id="3.40.50.620">
    <property type="entry name" value="HUPs"/>
    <property type="match status" value="1"/>
</dbReference>
<evidence type="ECO:0000259" key="1">
    <source>
        <dbReference type="Pfam" id="PF00582"/>
    </source>
</evidence>
<dbReference type="KEGG" id="mcha:111012574"/>
<dbReference type="GeneID" id="111012574"/>
<dbReference type="PANTHER" id="PTHR47382">
    <property type="entry name" value="U-BOX DOMAIN-CONTAINING PROTEIN 52-LIKE"/>
    <property type="match status" value="1"/>
</dbReference>